<evidence type="ECO:0000313" key="2">
    <source>
        <dbReference type="EMBL" id="KXJ84589.1"/>
    </source>
</evidence>
<name>A0A136IIY4_9PEZI</name>
<protein>
    <submittedName>
        <fullName evidence="2">Uncharacterized protein</fullName>
    </submittedName>
</protein>
<feature type="region of interest" description="Disordered" evidence="1">
    <location>
        <begin position="1"/>
        <end position="23"/>
    </location>
</feature>
<feature type="compositionally biased region" description="Basic and acidic residues" evidence="1">
    <location>
        <begin position="14"/>
        <end position="23"/>
    </location>
</feature>
<reference evidence="3" key="1">
    <citation type="submission" date="2016-02" db="EMBL/GenBank/DDBJ databases">
        <title>Draft genome sequence of Microdochium bolleyi, a fungal endophyte of beachgrass.</title>
        <authorList>
            <consortium name="DOE Joint Genome Institute"/>
            <person name="David A.S."/>
            <person name="May G."/>
            <person name="Haridas S."/>
            <person name="Lim J."/>
            <person name="Wang M."/>
            <person name="Labutti K."/>
            <person name="Lipzen A."/>
            <person name="Barry K."/>
            <person name="Grigoriev I.V."/>
        </authorList>
    </citation>
    <scope>NUCLEOTIDE SEQUENCE [LARGE SCALE GENOMIC DNA]</scope>
    <source>
        <strain evidence="3">J235TASD1</strain>
    </source>
</reference>
<dbReference type="InParanoid" id="A0A136IIY4"/>
<feature type="non-terminal residue" evidence="2">
    <location>
        <position position="185"/>
    </location>
</feature>
<keyword evidence="3" id="KW-1185">Reference proteome</keyword>
<dbReference type="OrthoDB" id="4633509at2759"/>
<accession>A0A136IIY4</accession>
<organism evidence="2 3">
    <name type="scientific">Microdochium bolleyi</name>
    <dbReference type="NCBI Taxonomy" id="196109"/>
    <lineage>
        <taxon>Eukaryota</taxon>
        <taxon>Fungi</taxon>
        <taxon>Dikarya</taxon>
        <taxon>Ascomycota</taxon>
        <taxon>Pezizomycotina</taxon>
        <taxon>Sordariomycetes</taxon>
        <taxon>Xylariomycetidae</taxon>
        <taxon>Xylariales</taxon>
        <taxon>Microdochiaceae</taxon>
        <taxon>Microdochium</taxon>
    </lineage>
</organism>
<gene>
    <name evidence="2" type="ORF">Micbo1qcDRAFT_199110</name>
</gene>
<dbReference type="AlphaFoldDB" id="A0A136IIY4"/>
<sequence length="185" mass="21656">MITPTRACATPRPSRNEHPPLRCERHRSLHEKACLPKEQRQLPPQPPFVINQPPLNNQSPFIHEDFLEQEALQGEPNCTEQEFTDRDSDIVLLPSNSNGPYAVKVFWEAERRDPEQYYWAPEIECRNAALLEKIQKYLAIVYEFVEESTLSQDRDMDEGRRKVQTQLDFLWTVGFSFCIPLRAED</sequence>
<proteinExistence type="predicted"/>
<evidence type="ECO:0000313" key="3">
    <source>
        <dbReference type="Proteomes" id="UP000070501"/>
    </source>
</evidence>
<dbReference type="Proteomes" id="UP000070501">
    <property type="component" value="Unassembled WGS sequence"/>
</dbReference>
<evidence type="ECO:0000256" key="1">
    <source>
        <dbReference type="SAM" id="MobiDB-lite"/>
    </source>
</evidence>
<dbReference type="EMBL" id="KQ964408">
    <property type="protein sequence ID" value="KXJ84589.1"/>
    <property type="molecule type" value="Genomic_DNA"/>
</dbReference>